<dbReference type="PRINTS" id="PR00368">
    <property type="entry name" value="FADPNR"/>
</dbReference>
<evidence type="ECO:0000313" key="7">
    <source>
        <dbReference type="EMBL" id="CCQ68250.1"/>
    </source>
</evidence>
<keyword evidence="3" id="KW-0285">Flavoprotein</keyword>
<dbReference type="PRINTS" id="PR00411">
    <property type="entry name" value="PNDRDTASEI"/>
</dbReference>
<evidence type="ECO:0000259" key="6">
    <source>
        <dbReference type="Pfam" id="PF07992"/>
    </source>
</evidence>
<comment type="caution">
    <text evidence="7">The sequence shown here is derived from an EMBL/GenBank/DDBJ whole genome shotgun (WGS) entry which is preliminary data.</text>
</comment>
<evidence type="ECO:0000256" key="3">
    <source>
        <dbReference type="ARBA" id="ARBA00022630"/>
    </source>
</evidence>
<reference evidence="7 8" key="2">
    <citation type="submission" date="2013-09" db="EMBL/GenBank/DDBJ databases">
        <title>Whole genome comparison of six Crocosphaera watsonii strains with differing phenotypes.</title>
        <authorList>
            <person name="Bench S.R."/>
            <person name="Heller P."/>
            <person name="Frank I."/>
            <person name="Arciniega M."/>
            <person name="Shilova I.N."/>
            <person name="Zehr J.P."/>
        </authorList>
    </citation>
    <scope>NUCLEOTIDE SEQUENCE [LARGE SCALE GENOMIC DNA]</scope>
    <source>
        <strain evidence="7 8">WH 0402</strain>
    </source>
</reference>
<keyword evidence="4" id="KW-0274">FAD</keyword>
<sequence length="399" mass="44210">MVAQSDSSNLHHVVIVGGGFGGLYAAQKLAKAPVKVTLIDKRNFHVFQPLLYQVATGGLSPADISSPLRALLSKNKNTEVLMGEVTEIDPEQQTVKLRYRDVKYDSLILATGVTHQYFGNDWEKNAPGLKTIENALEIRRKVFIAFESAEKEPNPERRKDWLTFVLVGGGPAGVELAGALAELAHGTLKEDFRNIDTSEAEIILLQSREHILPVYPPHLSLKARKSLEKLGVTVKTGVRVDDIRGQLVTYRDGDKLEQIRTRTVLWTAGMKASPIANMLAECADAQLDQAGRVIVEPDFHLAKYKNIFVVGDLAHYPDGEGGILPGIAPVAMQEGFYVARFIRNGIQNRPLKPFKYTDWGNLAVIGKHQAVVDMGWLKLSGFLAWFVWLFIHVFLPLGI</sequence>
<protein>
    <submittedName>
        <fullName evidence="7">NADH dehydrogenase</fullName>
        <ecNumber evidence="7">1.6.99.3</ecNumber>
    </submittedName>
</protein>
<gene>
    <name evidence="7" type="ORF">CWATWH0402_5910</name>
</gene>
<evidence type="ECO:0000256" key="5">
    <source>
        <dbReference type="ARBA" id="ARBA00023002"/>
    </source>
</evidence>
<proteinExistence type="inferred from homology"/>
<evidence type="ECO:0000256" key="2">
    <source>
        <dbReference type="ARBA" id="ARBA00005272"/>
    </source>
</evidence>
<organism evidence="7 8">
    <name type="scientific">Crocosphaera watsonii WH 0402</name>
    <dbReference type="NCBI Taxonomy" id="1284629"/>
    <lineage>
        <taxon>Bacteria</taxon>
        <taxon>Bacillati</taxon>
        <taxon>Cyanobacteriota</taxon>
        <taxon>Cyanophyceae</taxon>
        <taxon>Oscillatoriophycideae</taxon>
        <taxon>Chroococcales</taxon>
        <taxon>Aphanothecaceae</taxon>
        <taxon>Crocosphaera</taxon>
    </lineage>
</organism>
<dbReference type="InterPro" id="IPR051169">
    <property type="entry name" value="NADH-Q_oxidoreductase"/>
</dbReference>
<dbReference type="PANTHER" id="PTHR42913">
    <property type="entry name" value="APOPTOSIS-INDUCING FACTOR 1"/>
    <property type="match status" value="1"/>
</dbReference>
<dbReference type="GO" id="GO:0019646">
    <property type="term" value="P:aerobic electron transport chain"/>
    <property type="evidence" value="ECO:0007669"/>
    <property type="project" value="TreeGrafter"/>
</dbReference>
<dbReference type="PANTHER" id="PTHR42913:SF3">
    <property type="entry name" value="64 KDA MITOCHONDRIAL NADH DEHYDROGENASE (EUROFUNG)"/>
    <property type="match status" value="1"/>
</dbReference>
<accession>T2JSR7</accession>
<reference evidence="7 8" key="1">
    <citation type="submission" date="2013-01" db="EMBL/GenBank/DDBJ databases">
        <authorList>
            <person name="Bench S."/>
        </authorList>
    </citation>
    <scope>NUCLEOTIDE SEQUENCE [LARGE SCALE GENOMIC DNA]</scope>
    <source>
        <strain evidence="7 8">WH 0402</strain>
    </source>
</reference>
<keyword evidence="5 7" id="KW-0560">Oxidoreductase</keyword>
<comment type="similarity">
    <text evidence="2">Belongs to the NADH dehydrogenase family.</text>
</comment>
<dbReference type="Gene3D" id="3.50.50.100">
    <property type="match status" value="1"/>
</dbReference>
<evidence type="ECO:0000313" key="8">
    <source>
        <dbReference type="Proteomes" id="UP000018130"/>
    </source>
</evidence>
<dbReference type="EC" id="1.6.99.3" evidence="7"/>
<evidence type="ECO:0000256" key="4">
    <source>
        <dbReference type="ARBA" id="ARBA00022827"/>
    </source>
</evidence>
<feature type="domain" description="FAD/NAD(P)-binding" evidence="6">
    <location>
        <begin position="12"/>
        <end position="335"/>
    </location>
</feature>
<dbReference type="EMBL" id="CAQN01000734">
    <property type="protein sequence ID" value="CCQ68250.1"/>
    <property type="molecule type" value="Genomic_DNA"/>
</dbReference>
<dbReference type="SUPFAM" id="SSF51905">
    <property type="entry name" value="FAD/NAD(P)-binding domain"/>
    <property type="match status" value="1"/>
</dbReference>
<dbReference type="AlphaFoldDB" id="T2JSR7"/>
<comment type="cofactor">
    <cofactor evidence="1">
        <name>FAD</name>
        <dbReference type="ChEBI" id="CHEBI:57692"/>
    </cofactor>
</comment>
<evidence type="ECO:0000256" key="1">
    <source>
        <dbReference type="ARBA" id="ARBA00001974"/>
    </source>
</evidence>
<dbReference type="Proteomes" id="UP000018130">
    <property type="component" value="Unassembled WGS sequence"/>
</dbReference>
<name>T2JSR7_CROWT</name>
<dbReference type="InterPro" id="IPR036188">
    <property type="entry name" value="FAD/NAD-bd_sf"/>
</dbReference>
<dbReference type="GO" id="GO:0003955">
    <property type="term" value="F:NAD(P)H dehydrogenase (quinone) activity"/>
    <property type="evidence" value="ECO:0007669"/>
    <property type="project" value="TreeGrafter"/>
</dbReference>
<dbReference type="Pfam" id="PF07992">
    <property type="entry name" value="Pyr_redox_2"/>
    <property type="match status" value="1"/>
</dbReference>
<dbReference type="InterPro" id="IPR023753">
    <property type="entry name" value="FAD/NAD-binding_dom"/>
</dbReference>